<sequence length="138" mass="16657">MYKDSNNREFRIHTHMLLALAFVPPEDVEHSFHLLRDEVPDTLNPMMDYFSLYYVVGITTTGKRKRVQPRYPIDTWNHFEVTLNTSLKLVYYLRKRLSWDATPYGQSSSLIYKVKSIRCVNFKRMKRKFKKLEYLKKN</sequence>
<organism evidence="1 2">
    <name type="scientific">Trichogramma kaykai</name>
    <dbReference type="NCBI Taxonomy" id="54128"/>
    <lineage>
        <taxon>Eukaryota</taxon>
        <taxon>Metazoa</taxon>
        <taxon>Ecdysozoa</taxon>
        <taxon>Arthropoda</taxon>
        <taxon>Hexapoda</taxon>
        <taxon>Insecta</taxon>
        <taxon>Pterygota</taxon>
        <taxon>Neoptera</taxon>
        <taxon>Endopterygota</taxon>
        <taxon>Hymenoptera</taxon>
        <taxon>Apocrita</taxon>
        <taxon>Proctotrupomorpha</taxon>
        <taxon>Chalcidoidea</taxon>
        <taxon>Trichogrammatidae</taxon>
        <taxon>Trichogramma</taxon>
    </lineage>
</organism>
<proteinExistence type="predicted"/>
<dbReference type="Proteomes" id="UP001627154">
    <property type="component" value="Unassembled WGS sequence"/>
</dbReference>
<dbReference type="EMBL" id="JBJJXI010000032">
    <property type="protein sequence ID" value="KAL3403121.1"/>
    <property type="molecule type" value="Genomic_DNA"/>
</dbReference>
<dbReference type="AlphaFoldDB" id="A0ABD2XEN4"/>
<keyword evidence="2" id="KW-1185">Reference proteome</keyword>
<name>A0ABD2XEN4_9HYME</name>
<gene>
    <name evidence="1" type="ORF">TKK_004251</name>
</gene>
<reference evidence="1 2" key="1">
    <citation type="journal article" date="2024" name="bioRxiv">
        <title>A reference genome for Trichogramma kaykai: A tiny desert-dwelling parasitoid wasp with competing sex-ratio distorters.</title>
        <authorList>
            <person name="Culotta J."/>
            <person name="Lindsey A.R."/>
        </authorList>
    </citation>
    <scope>NUCLEOTIDE SEQUENCE [LARGE SCALE GENOMIC DNA]</scope>
    <source>
        <strain evidence="1 2">KSX58</strain>
    </source>
</reference>
<comment type="caution">
    <text evidence="1">The sequence shown here is derived from an EMBL/GenBank/DDBJ whole genome shotgun (WGS) entry which is preliminary data.</text>
</comment>
<evidence type="ECO:0000313" key="2">
    <source>
        <dbReference type="Proteomes" id="UP001627154"/>
    </source>
</evidence>
<accession>A0ABD2XEN4</accession>
<evidence type="ECO:0000313" key="1">
    <source>
        <dbReference type="EMBL" id="KAL3403121.1"/>
    </source>
</evidence>
<protein>
    <submittedName>
        <fullName evidence="1">Uncharacterized protein</fullName>
    </submittedName>
</protein>